<accession>W3WMH5</accession>
<dbReference type="PANTHER" id="PTHR42037:SF1">
    <property type="match status" value="1"/>
</dbReference>
<dbReference type="PANTHER" id="PTHR42037">
    <property type="match status" value="1"/>
</dbReference>
<dbReference type="InterPro" id="IPR027796">
    <property type="entry name" value="OTT_1508_deam-like"/>
</dbReference>
<evidence type="ECO:0000313" key="2">
    <source>
        <dbReference type="Proteomes" id="UP000030651"/>
    </source>
</evidence>
<dbReference type="EMBL" id="KI912120">
    <property type="protein sequence ID" value="ETS74021.1"/>
    <property type="molecule type" value="Genomic_DNA"/>
</dbReference>
<dbReference type="OMA" id="KACFLCH"/>
<dbReference type="InParanoid" id="W3WMH5"/>
<organism evidence="1 2">
    <name type="scientific">Pestalotiopsis fici (strain W106-1 / CGMCC3.15140)</name>
    <dbReference type="NCBI Taxonomy" id="1229662"/>
    <lineage>
        <taxon>Eukaryota</taxon>
        <taxon>Fungi</taxon>
        <taxon>Dikarya</taxon>
        <taxon>Ascomycota</taxon>
        <taxon>Pezizomycotina</taxon>
        <taxon>Sordariomycetes</taxon>
        <taxon>Xylariomycetidae</taxon>
        <taxon>Amphisphaeriales</taxon>
        <taxon>Sporocadaceae</taxon>
        <taxon>Pestalotiopsis</taxon>
    </lineage>
</organism>
<dbReference type="GeneID" id="19278900"/>
<keyword evidence="2" id="KW-1185">Reference proteome</keyword>
<dbReference type="Pfam" id="PF14441">
    <property type="entry name" value="OTT_1508_deam"/>
    <property type="match status" value="1"/>
</dbReference>
<reference evidence="2" key="1">
    <citation type="journal article" date="2015" name="BMC Genomics">
        <title>Genomic and transcriptomic analysis of the endophytic fungus Pestalotiopsis fici reveals its lifestyle and high potential for synthesis of natural products.</title>
        <authorList>
            <person name="Wang X."/>
            <person name="Zhang X."/>
            <person name="Liu L."/>
            <person name="Xiang M."/>
            <person name="Wang W."/>
            <person name="Sun X."/>
            <person name="Che Y."/>
            <person name="Guo L."/>
            <person name="Liu G."/>
            <person name="Guo L."/>
            <person name="Wang C."/>
            <person name="Yin W.B."/>
            <person name="Stadler M."/>
            <person name="Zhang X."/>
            <person name="Liu X."/>
        </authorList>
    </citation>
    <scope>NUCLEOTIDE SEQUENCE [LARGE SCALE GENOMIC DNA]</scope>
    <source>
        <strain evidence="2">W106-1 / CGMCC3.15140</strain>
    </source>
</reference>
<evidence type="ECO:0000313" key="1">
    <source>
        <dbReference type="EMBL" id="ETS74021.1"/>
    </source>
</evidence>
<dbReference type="eggNOG" id="ENOG502RXAF">
    <property type="taxonomic scope" value="Eukaryota"/>
</dbReference>
<proteinExistence type="predicted"/>
<name>W3WMH5_PESFW</name>
<dbReference type="HOGENOM" id="CLU_032153_0_0_1"/>
<dbReference type="AlphaFoldDB" id="W3WMH5"/>
<dbReference type="KEGG" id="pfy:PFICI_13887"/>
<dbReference type="RefSeq" id="XP_007840659.1">
    <property type="nucleotide sequence ID" value="XM_007842468.1"/>
</dbReference>
<protein>
    <submittedName>
        <fullName evidence="1">Uncharacterized protein</fullName>
    </submittedName>
</protein>
<dbReference type="OrthoDB" id="4851849at2759"/>
<sequence>MVTKNVEPTRGREGRKPFMINSVLLSLIDPVRGEPTKSLLDGNPDDDVSRSHQLKEKFLDSFALICSTSSSGSVTASAVCMEQNQSFENTLRVARNHSFSPQNIDSLRKILQILTAVANRDKLPGQAESEALREIADLDQDRIRSFVTKLEKSGIQTIFKQAISNLFGSERNEEILEYPRFRQWIKTCPFMSASLSSSETARLVSYIMWASQARWTYPKHLKALLAFGSEPLPPWMETLHKLARYWAAVKSMVKLAVKQPRVFANIQIQEIKAPEQESFRLSPKEMHLREALQRLVKNDCRTTMDKLAQRWKTNDVEGKLRDKCKVNLTLHAEMQLVGFYERNPDLVPQLRLMGTSKKACFLCHEFLLRHPLGIRVSACHQKVYPTWMPPPSHNVPGTPRNKLFWDFSKHIERVTVKALKTELSARQRPKTRDSTAGGSLTETATIPTEFLVRQHLLFDRDGI</sequence>
<gene>
    <name evidence="1" type="ORF">PFICI_13887</name>
</gene>
<dbReference type="Proteomes" id="UP000030651">
    <property type="component" value="Unassembled WGS sequence"/>
</dbReference>